<accession>A0A0M9UDR7</accession>
<evidence type="ECO:0000256" key="1">
    <source>
        <dbReference type="SAM" id="MobiDB-lite"/>
    </source>
</evidence>
<sequence>MLASVGWRNTPRRGHASACSWQRTATPRLSAHQHAPRIQPVLTLLRKCAQAALSISQPVLERRATPTSPSLTFRSSRQGERPACGRSCAKTAAWRLRHSCHHLRVGFFGEVVC</sequence>
<evidence type="ECO:0000313" key="2">
    <source>
        <dbReference type="EMBL" id="GAP64328.1"/>
    </source>
</evidence>
<dbReference type="Proteomes" id="UP000037784">
    <property type="component" value="Unassembled WGS sequence"/>
</dbReference>
<reference evidence="3" key="2">
    <citation type="submission" date="2015-08" db="EMBL/GenBank/DDBJ databases">
        <title>Draft Genome Sequence of a Heterotrophic Facultative Anaerobic Bacterium Ardenticatena maritima Strain 110S.</title>
        <authorList>
            <person name="Kawaichi S."/>
            <person name="Yoshida T."/>
            <person name="Sako Y."/>
            <person name="Nakamura R."/>
        </authorList>
    </citation>
    <scope>NUCLEOTIDE SEQUENCE [LARGE SCALE GENOMIC DNA]</scope>
    <source>
        <strain evidence="3">110S</strain>
    </source>
</reference>
<reference evidence="2 3" key="1">
    <citation type="journal article" date="2015" name="Genome Announc.">
        <title>Draft Genome Sequence of a Heterotrophic Facultative Anaerobic Thermophilic Bacterium, Ardenticatena maritima Strain 110ST.</title>
        <authorList>
            <person name="Kawaichi S."/>
            <person name="Yoshida T."/>
            <person name="Sako Y."/>
            <person name="Nakamura R."/>
        </authorList>
    </citation>
    <scope>NUCLEOTIDE SEQUENCE [LARGE SCALE GENOMIC DNA]</scope>
    <source>
        <strain evidence="2 3">110S</strain>
    </source>
</reference>
<gene>
    <name evidence="2" type="ORF">ARMA_2751</name>
</gene>
<dbReference type="EMBL" id="BBZA01000243">
    <property type="protein sequence ID" value="GAP64328.1"/>
    <property type="molecule type" value="Genomic_DNA"/>
</dbReference>
<evidence type="ECO:0000313" key="3">
    <source>
        <dbReference type="Proteomes" id="UP000037784"/>
    </source>
</evidence>
<name>A0A0M9UDR7_9CHLR</name>
<comment type="caution">
    <text evidence="2">The sequence shown here is derived from an EMBL/GenBank/DDBJ whole genome shotgun (WGS) entry which is preliminary data.</text>
</comment>
<keyword evidence="3" id="KW-1185">Reference proteome</keyword>
<proteinExistence type="predicted"/>
<dbReference type="InParanoid" id="A0A0M9UDR7"/>
<dbReference type="AlphaFoldDB" id="A0A0M9UDR7"/>
<protein>
    <submittedName>
        <fullName evidence="2">Uncharacterized protein</fullName>
    </submittedName>
</protein>
<feature type="region of interest" description="Disordered" evidence="1">
    <location>
        <begin position="1"/>
        <end position="20"/>
    </location>
</feature>
<organism evidence="2 3">
    <name type="scientific">Ardenticatena maritima</name>
    <dbReference type="NCBI Taxonomy" id="872965"/>
    <lineage>
        <taxon>Bacteria</taxon>
        <taxon>Bacillati</taxon>
        <taxon>Chloroflexota</taxon>
        <taxon>Ardenticatenia</taxon>
        <taxon>Ardenticatenales</taxon>
        <taxon>Ardenticatenaceae</taxon>
        <taxon>Ardenticatena</taxon>
    </lineage>
</organism>